<accession>A0A4S8JFA1</accession>
<gene>
    <name evidence="1" type="ORF">C4D60_Mb07t14450</name>
</gene>
<evidence type="ECO:0000313" key="1">
    <source>
        <dbReference type="EMBL" id="THU60597.1"/>
    </source>
</evidence>
<dbReference type="EMBL" id="PYDT01000005">
    <property type="protein sequence ID" value="THU60597.1"/>
    <property type="molecule type" value="Genomic_DNA"/>
</dbReference>
<keyword evidence="2" id="KW-1185">Reference proteome</keyword>
<name>A0A4S8JFA1_MUSBA</name>
<evidence type="ECO:0000313" key="2">
    <source>
        <dbReference type="Proteomes" id="UP000317650"/>
    </source>
</evidence>
<sequence>MIRVGVLVPHRQLRVSASVEPYLPGRGRRANKKARGLGQWPPLHFGGALAYHLPKRESGRHNLTTLRVVTISCKDHHASWSSSISTVHGLKPHFFHWNHARGGSLEEDCVGGQSLLPPSPPHAPRLPPAYRLSSLTLFSIRFSPEQEWVR</sequence>
<protein>
    <submittedName>
        <fullName evidence="1">Uncharacterized protein</fullName>
    </submittedName>
</protein>
<reference evidence="1 2" key="1">
    <citation type="journal article" date="2019" name="Nat. Plants">
        <title>Genome sequencing of Musa balbisiana reveals subgenome evolution and function divergence in polyploid bananas.</title>
        <authorList>
            <person name="Yao X."/>
        </authorList>
    </citation>
    <scope>NUCLEOTIDE SEQUENCE [LARGE SCALE GENOMIC DNA]</scope>
    <source>
        <strain evidence="2">cv. DH-PKW</strain>
        <tissue evidence="1">Leaves</tissue>
    </source>
</reference>
<dbReference type="AlphaFoldDB" id="A0A4S8JFA1"/>
<dbReference type="Proteomes" id="UP000317650">
    <property type="component" value="Chromosome 7"/>
</dbReference>
<comment type="caution">
    <text evidence="1">The sequence shown here is derived from an EMBL/GenBank/DDBJ whole genome shotgun (WGS) entry which is preliminary data.</text>
</comment>
<proteinExistence type="predicted"/>
<organism evidence="1 2">
    <name type="scientific">Musa balbisiana</name>
    <name type="common">Banana</name>
    <dbReference type="NCBI Taxonomy" id="52838"/>
    <lineage>
        <taxon>Eukaryota</taxon>
        <taxon>Viridiplantae</taxon>
        <taxon>Streptophyta</taxon>
        <taxon>Embryophyta</taxon>
        <taxon>Tracheophyta</taxon>
        <taxon>Spermatophyta</taxon>
        <taxon>Magnoliopsida</taxon>
        <taxon>Liliopsida</taxon>
        <taxon>Zingiberales</taxon>
        <taxon>Musaceae</taxon>
        <taxon>Musa</taxon>
    </lineage>
</organism>